<sequence length="54" mass="6451">MFRFILNVILTKCENINFDRTLCRLLPAIHIRVVEKLILHLFPFYGNGQLKQFC</sequence>
<keyword evidence="2" id="KW-1185">Reference proteome</keyword>
<name>V6HVI6_9LEPT</name>
<evidence type="ECO:0000313" key="2">
    <source>
        <dbReference type="Proteomes" id="UP000018747"/>
    </source>
</evidence>
<reference evidence="1" key="1">
    <citation type="submission" date="2013-05" db="EMBL/GenBank/DDBJ databases">
        <authorList>
            <person name="Harkins D.M."/>
            <person name="Durkin A.S."/>
            <person name="Brinkac L.M."/>
            <person name="Haft D.H."/>
            <person name="Selengut J.D."/>
            <person name="Sanka R."/>
            <person name="DePew J."/>
            <person name="Purushe J."/>
            <person name="Hartskeerl R.A."/>
            <person name="Ahmed A."/>
            <person name="van der Linden H."/>
            <person name="Goris M.G.A."/>
            <person name="Vinetz J.M."/>
            <person name="Sutton G.G."/>
            <person name="Nierman W.C."/>
            <person name="Fouts D.E."/>
        </authorList>
    </citation>
    <scope>NUCLEOTIDE SEQUENCE [LARGE SCALE GENOMIC DNA]</scope>
    <source>
        <strain evidence="1">L 60</strain>
    </source>
</reference>
<organism evidence="1 2">
    <name type="scientific">Leptospira alexanderi serovar Manhao 3 str. L 60</name>
    <dbReference type="NCBI Taxonomy" id="1049759"/>
    <lineage>
        <taxon>Bacteria</taxon>
        <taxon>Pseudomonadati</taxon>
        <taxon>Spirochaetota</taxon>
        <taxon>Spirochaetia</taxon>
        <taxon>Leptospirales</taxon>
        <taxon>Leptospiraceae</taxon>
        <taxon>Leptospira</taxon>
    </lineage>
</organism>
<gene>
    <name evidence="1" type="ORF">LEP1GSC062_1957</name>
</gene>
<protein>
    <submittedName>
        <fullName evidence="1">Uncharacterized protein</fullName>
    </submittedName>
</protein>
<accession>V6HVI6</accession>
<dbReference type="EMBL" id="AHMT02000051">
    <property type="protein sequence ID" value="EQA61386.1"/>
    <property type="molecule type" value="Genomic_DNA"/>
</dbReference>
<comment type="caution">
    <text evidence="1">The sequence shown here is derived from an EMBL/GenBank/DDBJ whole genome shotgun (WGS) entry which is preliminary data.</text>
</comment>
<proteinExistence type="predicted"/>
<dbReference type="Proteomes" id="UP000018747">
    <property type="component" value="Unassembled WGS sequence"/>
</dbReference>
<dbReference type="AlphaFoldDB" id="V6HVI6"/>
<evidence type="ECO:0000313" key="1">
    <source>
        <dbReference type="EMBL" id="EQA61386.1"/>
    </source>
</evidence>